<organism evidence="2 3">
    <name type="scientific">Brevibacterium samyangense</name>
    <dbReference type="NCBI Taxonomy" id="366888"/>
    <lineage>
        <taxon>Bacteria</taxon>
        <taxon>Bacillati</taxon>
        <taxon>Actinomycetota</taxon>
        <taxon>Actinomycetes</taxon>
        <taxon>Micrococcales</taxon>
        <taxon>Brevibacteriaceae</taxon>
        <taxon>Brevibacterium</taxon>
    </lineage>
</organism>
<feature type="transmembrane region" description="Helical" evidence="1">
    <location>
        <begin position="165"/>
        <end position="185"/>
    </location>
</feature>
<dbReference type="RefSeq" id="WP_344310355.1">
    <property type="nucleotide sequence ID" value="NZ_BAAANO010000029.1"/>
</dbReference>
<feature type="transmembrane region" description="Helical" evidence="1">
    <location>
        <begin position="128"/>
        <end position="153"/>
    </location>
</feature>
<dbReference type="Proteomes" id="UP001500755">
    <property type="component" value="Unassembled WGS sequence"/>
</dbReference>
<evidence type="ECO:0000313" key="2">
    <source>
        <dbReference type="EMBL" id="GAA2013175.1"/>
    </source>
</evidence>
<dbReference type="EMBL" id="BAAANO010000029">
    <property type="protein sequence ID" value="GAA2013175.1"/>
    <property type="molecule type" value="Genomic_DNA"/>
</dbReference>
<name>A0ABP5F2C1_9MICO</name>
<accession>A0ABP5F2C1</accession>
<keyword evidence="1" id="KW-1133">Transmembrane helix</keyword>
<evidence type="ECO:0000256" key="1">
    <source>
        <dbReference type="SAM" id="Phobius"/>
    </source>
</evidence>
<feature type="transmembrane region" description="Helical" evidence="1">
    <location>
        <begin position="31"/>
        <end position="52"/>
    </location>
</feature>
<feature type="transmembrane region" description="Helical" evidence="1">
    <location>
        <begin position="64"/>
        <end position="86"/>
    </location>
</feature>
<sequence>MTTPPTRSRQGIGESFQLAGQALRLWTGRQVLAAVIAAVVVAVVIGVATVLIPNPIFGREIPPVWWNYPVWLVTSALSGMLVATYVRPLRATAGAPAMTSGDDGATAADAAVSADSGDEVQARRSNRLGLAGGILAWFAVGCPVCNKLALLALGYSGAITWFTPVQPFLALGALILTGVALVWRLRGQVACPVRPEPVTAAS</sequence>
<comment type="caution">
    <text evidence="2">The sequence shown here is derived from an EMBL/GenBank/DDBJ whole genome shotgun (WGS) entry which is preliminary data.</text>
</comment>
<evidence type="ECO:0000313" key="3">
    <source>
        <dbReference type="Proteomes" id="UP001500755"/>
    </source>
</evidence>
<keyword evidence="1" id="KW-0472">Membrane</keyword>
<keyword evidence="1" id="KW-0812">Transmembrane</keyword>
<proteinExistence type="predicted"/>
<protein>
    <submittedName>
        <fullName evidence="2">Uncharacterized protein</fullName>
    </submittedName>
</protein>
<gene>
    <name evidence="2" type="ORF">GCM10009755_26010</name>
</gene>
<keyword evidence="3" id="KW-1185">Reference proteome</keyword>
<reference evidence="3" key="1">
    <citation type="journal article" date="2019" name="Int. J. Syst. Evol. Microbiol.">
        <title>The Global Catalogue of Microorganisms (GCM) 10K type strain sequencing project: providing services to taxonomists for standard genome sequencing and annotation.</title>
        <authorList>
            <consortium name="The Broad Institute Genomics Platform"/>
            <consortium name="The Broad Institute Genome Sequencing Center for Infectious Disease"/>
            <person name="Wu L."/>
            <person name="Ma J."/>
        </authorList>
    </citation>
    <scope>NUCLEOTIDE SEQUENCE [LARGE SCALE GENOMIC DNA]</scope>
    <source>
        <strain evidence="3">JCM 14546</strain>
    </source>
</reference>